<reference evidence="7 8" key="1">
    <citation type="journal article" date="2008" name="BMC Genomics">
        <title>The linear chromosome of the plant-pathogenic mycoplasma 'Candidatus Phytoplasma mali'.</title>
        <authorList>
            <person name="Kube M."/>
            <person name="Schneider B."/>
            <person name="Kuhl H."/>
            <person name="Dandekar T."/>
            <person name="Heitmann K."/>
            <person name="Migdoll A.M."/>
            <person name="Reinhardt R."/>
            <person name="Seemueller E."/>
        </authorList>
    </citation>
    <scope>NUCLEOTIDE SEQUENCE [LARGE SCALE GENOMIC DNA]</scope>
    <source>
        <strain evidence="7 8">AT</strain>
    </source>
</reference>
<proteinExistence type="predicted"/>
<dbReference type="EMBL" id="CU469464">
    <property type="protein sequence ID" value="CAP18269.1"/>
    <property type="molecule type" value="Genomic_DNA"/>
</dbReference>
<dbReference type="PANTHER" id="PTHR33545:SF5">
    <property type="entry name" value="UPF0750 MEMBRANE PROTEIN YITT"/>
    <property type="match status" value="1"/>
</dbReference>
<evidence type="ECO:0000256" key="1">
    <source>
        <dbReference type="ARBA" id="ARBA00004651"/>
    </source>
</evidence>
<evidence type="ECO:0000313" key="7">
    <source>
        <dbReference type="EMBL" id="CAP18269.1"/>
    </source>
</evidence>
<dbReference type="HOGENOM" id="CLU_1101113_0_0_14"/>
<dbReference type="Pfam" id="PF02588">
    <property type="entry name" value="YitT_membrane"/>
    <property type="match status" value="1"/>
</dbReference>
<evidence type="ECO:0000256" key="6">
    <source>
        <dbReference type="SAM" id="Phobius"/>
    </source>
</evidence>
<evidence type="ECO:0000256" key="2">
    <source>
        <dbReference type="ARBA" id="ARBA00022475"/>
    </source>
</evidence>
<name>B3R0A5_PHYMT</name>
<evidence type="ECO:0000313" key="8">
    <source>
        <dbReference type="Proteomes" id="UP000002020"/>
    </source>
</evidence>
<organism evidence="8">
    <name type="scientific">Phytoplasma mali (strain AT)</name>
    <dbReference type="NCBI Taxonomy" id="482235"/>
    <lineage>
        <taxon>Bacteria</taxon>
        <taxon>Bacillati</taxon>
        <taxon>Mycoplasmatota</taxon>
        <taxon>Mollicutes</taxon>
        <taxon>Acholeplasmatales</taxon>
        <taxon>Acholeplasmataceae</taxon>
        <taxon>Candidatus Phytoplasma</taxon>
        <taxon>16SrX (Apple proliferation group)</taxon>
    </lineage>
</organism>
<dbReference type="PANTHER" id="PTHR33545">
    <property type="entry name" value="UPF0750 MEMBRANE PROTEIN YITT-RELATED"/>
    <property type="match status" value="1"/>
</dbReference>
<dbReference type="Proteomes" id="UP000002020">
    <property type="component" value="Chromosome"/>
</dbReference>
<feature type="transmembrane region" description="Helical" evidence="6">
    <location>
        <begin position="84"/>
        <end position="104"/>
    </location>
</feature>
<keyword evidence="2" id="KW-1003">Cell membrane</keyword>
<protein>
    <submittedName>
        <fullName evidence="7">Uncharacterized protein</fullName>
    </submittedName>
</protein>
<gene>
    <name evidence="7" type="ordered locus">ATP_00082</name>
</gene>
<dbReference type="GO" id="GO:0005886">
    <property type="term" value="C:plasma membrane"/>
    <property type="evidence" value="ECO:0007669"/>
    <property type="project" value="UniProtKB-SubCell"/>
</dbReference>
<dbReference type="InterPro" id="IPR003740">
    <property type="entry name" value="YitT"/>
</dbReference>
<dbReference type="KEGG" id="pml:ATP_00082"/>
<evidence type="ECO:0000256" key="3">
    <source>
        <dbReference type="ARBA" id="ARBA00022692"/>
    </source>
</evidence>
<dbReference type="AlphaFoldDB" id="B3R0A5"/>
<feature type="transmembrane region" description="Helical" evidence="6">
    <location>
        <begin position="144"/>
        <end position="162"/>
    </location>
</feature>
<keyword evidence="4 6" id="KW-1133">Transmembrane helix</keyword>
<dbReference type="InterPro" id="IPR051461">
    <property type="entry name" value="UPF0750_membrane"/>
</dbReference>
<evidence type="ECO:0000256" key="4">
    <source>
        <dbReference type="ARBA" id="ARBA00022989"/>
    </source>
</evidence>
<keyword evidence="5 6" id="KW-0472">Membrane</keyword>
<comment type="subcellular location">
    <subcellularLocation>
        <location evidence="1">Cell membrane</location>
        <topology evidence="1">Multi-pass membrane protein</topology>
    </subcellularLocation>
</comment>
<keyword evidence="3 6" id="KW-0812">Transmembrane</keyword>
<evidence type="ECO:0000256" key="5">
    <source>
        <dbReference type="ARBA" id="ARBA00023136"/>
    </source>
</evidence>
<feature type="transmembrane region" description="Helical" evidence="6">
    <location>
        <begin position="61"/>
        <end position="77"/>
    </location>
</feature>
<feature type="transmembrane region" description="Helical" evidence="6">
    <location>
        <begin position="224"/>
        <end position="243"/>
    </location>
</feature>
<feature type="transmembrane region" description="Helical" evidence="6">
    <location>
        <begin position="7"/>
        <end position="27"/>
    </location>
</feature>
<accession>B3R0A5</accession>
<sequence length="252" mass="29700">MKINFYKWFFIFINIFILAIGINLFSFESDFVNGGLDGLCIILKKLFPQQILNTPNFSYNYNLYVILNILALVLCFFRESKTVFLKTCLIVFILILDLMFLSYLQQFESINRIKTMMIDWLCNFFKFPNDFFCGFLIDHQTNKFFCSAVFGGIIFGYTLAQIRNYGYTTGGMDIYQKFLKEKFKLSFISVLFLTDGILIFISFLNDFIKDQIKTHILIHIFNRVFLPYISLVIIGFIMNKILLKSPNIKKNF</sequence>
<keyword evidence="8" id="KW-1185">Reference proteome</keyword>
<feature type="transmembrane region" description="Helical" evidence="6">
    <location>
        <begin position="183"/>
        <end position="204"/>
    </location>
</feature>